<feature type="signal peptide" evidence="2">
    <location>
        <begin position="1"/>
        <end position="26"/>
    </location>
</feature>
<evidence type="ECO:0000313" key="4">
    <source>
        <dbReference type="EMBL" id="GAA4422152.1"/>
    </source>
</evidence>
<sequence length="329" mass="33634">MPALTPSFRLAWWAALVAAWPLQSLAAAGLVQFSTGDVQLRRAGSTSAVSKGLPVEAGDVLLTGADGRAQIRFSDGGLVALYPGSQFTVTRYADTGNPAQDQFAVSLLQGGLRAITGLIGKREPRNYQVTTPTAVVGIRGSAFLVAFNAVGEVVVSGEEDEIEVCTRAGCVGVKAGESVRVVSDAELPLYTHTRALLPLPPAPLPYVMGEQLGGGGRVQPLPAPVPEPPAPATPAAPAPQPVPTPVPAPDPGQPGAPPPVTVPGPQQPPTTRPPAPTTPTTPTTPPAPTTPTAPAPPATRPPITTLPPIVRPIFVLPPIAVPPPPPVIR</sequence>
<dbReference type="Proteomes" id="UP001501788">
    <property type="component" value="Unassembled WGS sequence"/>
</dbReference>
<protein>
    <recommendedName>
        <fullName evidence="3">FecR protein domain-containing protein</fullName>
    </recommendedName>
</protein>
<gene>
    <name evidence="4" type="ORF">GCM10023090_12770</name>
</gene>
<evidence type="ECO:0000259" key="3">
    <source>
        <dbReference type="Pfam" id="PF04773"/>
    </source>
</evidence>
<dbReference type="Gene3D" id="2.60.120.1440">
    <property type="match status" value="1"/>
</dbReference>
<feature type="domain" description="FecR protein" evidence="3">
    <location>
        <begin position="59"/>
        <end position="154"/>
    </location>
</feature>
<dbReference type="Pfam" id="PF04773">
    <property type="entry name" value="FecR"/>
    <property type="match status" value="1"/>
</dbReference>
<name>A0ABP8L3Q8_9BURK</name>
<accession>A0ABP8L3Q8</accession>
<organism evidence="4 5">
    <name type="scientific">Acidovorax lacteus</name>
    <dbReference type="NCBI Taxonomy" id="1924988"/>
    <lineage>
        <taxon>Bacteria</taxon>
        <taxon>Pseudomonadati</taxon>
        <taxon>Pseudomonadota</taxon>
        <taxon>Betaproteobacteria</taxon>
        <taxon>Burkholderiales</taxon>
        <taxon>Comamonadaceae</taxon>
        <taxon>Acidovorax</taxon>
    </lineage>
</organism>
<dbReference type="EMBL" id="BAABEX010000007">
    <property type="protein sequence ID" value="GAA4422152.1"/>
    <property type="molecule type" value="Genomic_DNA"/>
</dbReference>
<keyword evidence="2" id="KW-0732">Signal</keyword>
<evidence type="ECO:0000313" key="5">
    <source>
        <dbReference type="Proteomes" id="UP001501788"/>
    </source>
</evidence>
<dbReference type="InterPro" id="IPR006860">
    <property type="entry name" value="FecR"/>
</dbReference>
<proteinExistence type="predicted"/>
<keyword evidence="5" id="KW-1185">Reference proteome</keyword>
<comment type="caution">
    <text evidence="4">The sequence shown here is derived from an EMBL/GenBank/DDBJ whole genome shotgun (WGS) entry which is preliminary data.</text>
</comment>
<feature type="chain" id="PRO_5046455232" description="FecR protein domain-containing protein" evidence="2">
    <location>
        <begin position="27"/>
        <end position="329"/>
    </location>
</feature>
<dbReference type="RefSeq" id="WP_345062319.1">
    <property type="nucleotide sequence ID" value="NZ_BAABEX010000007.1"/>
</dbReference>
<reference evidence="5" key="1">
    <citation type="journal article" date="2019" name="Int. J. Syst. Evol. Microbiol.">
        <title>The Global Catalogue of Microorganisms (GCM) 10K type strain sequencing project: providing services to taxonomists for standard genome sequencing and annotation.</title>
        <authorList>
            <consortium name="The Broad Institute Genomics Platform"/>
            <consortium name="The Broad Institute Genome Sequencing Center for Infectious Disease"/>
            <person name="Wu L."/>
            <person name="Ma J."/>
        </authorList>
    </citation>
    <scope>NUCLEOTIDE SEQUENCE [LARGE SCALE GENOMIC DNA]</scope>
    <source>
        <strain evidence="5">JCM 31890</strain>
    </source>
</reference>
<evidence type="ECO:0000256" key="2">
    <source>
        <dbReference type="SAM" id="SignalP"/>
    </source>
</evidence>
<feature type="compositionally biased region" description="Pro residues" evidence="1">
    <location>
        <begin position="221"/>
        <end position="300"/>
    </location>
</feature>
<evidence type="ECO:0000256" key="1">
    <source>
        <dbReference type="SAM" id="MobiDB-lite"/>
    </source>
</evidence>
<feature type="region of interest" description="Disordered" evidence="1">
    <location>
        <begin position="208"/>
        <end position="306"/>
    </location>
</feature>
<dbReference type="PANTHER" id="PTHR38731">
    <property type="entry name" value="LIPL45-RELATED LIPOPROTEIN-RELATED"/>
    <property type="match status" value="1"/>
</dbReference>